<dbReference type="AlphaFoldDB" id="A0A6B9G8E5"/>
<accession>A0A6B9G8E5</accession>
<keyword evidence="3" id="KW-0614">Plasmid</keyword>
<dbReference type="InterPro" id="IPR038765">
    <property type="entry name" value="Papain-like_cys_pep_sf"/>
</dbReference>
<protein>
    <submittedName>
        <fullName evidence="3">N-acetyltransferase</fullName>
    </submittedName>
</protein>
<dbReference type="Gene3D" id="3.30.2140.10">
    <property type="entry name" value="Arylamine N-acetyltransferase"/>
    <property type="match status" value="1"/>
</dbReference>
<dbReference type="SUPFAM" id="SSF54001">
    <property type="entry name" value="Cysteine proteinases"/>
    <property type="match status" value="1"/>
</dbReference>
<evidence type="ECO:0000256" key="2">
    <source>
        <dbReference type="RuleBase" id="RU003452"/>
    </source>
</evidence>
<dbReference type="PANTHER" id="PTHR11786:SF0">
    <property type="entry name" value="ARYLAMINE N-ACETYLTRANSFERASE 4-RELATED"/>
    <property type="match status" value="1"/>
</dbReference>
<geneLocation type="plasmid" evidence="4">
    <name>pne1b</name>
</geneLocation>
<dbReference type="Proteomes" id="UP000502005">
    <property type="component" value="Plasmid pNE1B"/>
</dbReference>
<evidence type="ECO:0000256" key="1">
    <source>
        <dbReference type="ARBA" id="ARBA00006547"/>
    </source>
</evidence>
<dbReference type="EMBL" id="CP024770">
    <property type="protein sequence ID" value="QGY32083.1"/>
    <property type="molecule type" value="Genomic_DNA"/>
</dbReference>
<comment type="similarity">
    <text evidence="1 2">Belongs to the arylamine N-acetyltransferase family.</text>
</comment>
<organism evidence="3 4">
    <name type="scientific">Pantoea cypripedii</name>
    <name type="common">Pectobacterium cypripedii</name>
    <name type="synonym">Erwinia cypripedii</name>
    <dbReference type="NCBI Taxonomy" id="55209"/>
    <lineage>
        <taxon>Bacteria</taxon>
        <taxon>Pseudomonadati</taxon>
        <taxon>Pseudomonadota</taxon>
        <taxon>Gammaproteobacteria</taxon>
        <taxon>Enterobacterales</taxon>
        <taxon>Erwiniaceae</taxon>
        <taxon>Pantoea</taxon>
    </lineage>
</organism>
<dbReference type="Pfam" id="PF00797">
    <property type="entry name" value="Acetyltransf_2"/>
    <property type="match status" value="1"/>
</dbReference>
<keyword evidence="3" id="KW-0808">Transferase</keyword>
<name>A0A6B9G8E5_PANCY</name>
<dbReference type="Gene3D" id="2.40.128.150">
    <property type="entry name" value="Cysteine proteinases"/>
    <property type="match status" value="1"/>
</dbReference>
<dbReference type="GO" id="GO:0016407">
    <property type="term" value="F:acetyltransferase activity"/>
    <property type="evidence" value="ECO:0007669"/>
    <property type="project" value="InterPro"/>
</dbReference>
<evidence type="ECO:0000313" key="3">
    <source>
        <dbReference type="EMBL" id="QGY32083.1"/>
    </source>
</evidence>
<reference evidence="3 4" key="1">
    <citation type="submission" date="2017-11" db="EMBL/GenBank/DDBJ databases">
        <title>Genome sequence of Pantoea cypripedii NE1.</title>
        <authorList>
            <person name="Nascimento F.X."/>
        </authorList>
    </citation>
    <scope>NUCLEOTIDE SEQUENCE [LARGE SCALE GENOMIC DNA]</scope>
    <source>
        <strain evidence="3 4">NE1</strain>
        <plasmid evidence="4">pne1b</plasmid>
    </source>
</reference>
<sequence>MNHPDNLALFARAAHLSGPFLPDLETLQVLHRAWPQTIPFENIDALLSRPVSIEVADIAEKMLIKRRGGYCFEHNLLFRQILQQVGFAVTPHLARVVWGLEQPEVRPQTHMLLLVTLNGDKYLADVGFGGVSLTAPLRLEEGEQQGMLLERTGDQWLLSLGDDAGKKLMYVFDERPCELPDILVASHFVATHESSLFRHNLVMAGLRNGEQYNLFNQHLTIHGREKTEQQTQTFEEFARVVSQFFSRPDVVGHEDMQAIFAKVGLAQ</sequence>
<evidence type="ECO:0000313" key="4">
    <source>
        <dbReference type="Proteomes" id="UP000502005"/>
    </source>
</evidence>
<dbReference type="PANTHER" id="PTHR11786">
    <property type="entry name" value="N-HYDROXYARYLAMINE O-ACETYLTRANSFERASE"/>
    <property type="match status" value="1"/>
</dbReference>
<dbReference type="PRINTS" id="PR01543">
    <property type="entry name" value="ANATRNSFRASE"/>
</dbReference>
<gene>
    <name evidence="3" type="ORF">CUN67_24095</name>
</gene>
<dbReference type="InterPro" id="IPR001447">
    <property type="entry name" value="Arylamine_N-AcTrfase"/>
</dbReference>
<dbReference type="RefSeq" id="WP_208717980.1">
    <property type="nucleotide sequence ID" value="NZ_CP024770.1"/>
</dbReference>
<proteinExistence type="inferred from homology"/>